<sequence length="116" mass="13153">MAERFTQEYTAQLRRFEEQMANTSSLLDLLSKQYGWVSALANNTDTDGIFQIKTVISKDTQDPEKPGDTNVFVQLFDNPAMTFSVPGDIPWNDPKFSEVVAQEALDRYKQTAVVLK</sequence>
<organism evidence="1 2">
    <name type="scientific">Dallia pectoralis</name>
    <name type="common">Alaska blackfish</name>
    <dbReference type="NCBI Taxonomy" id="75939"/>
    <lineage>
        <taxon>Eukaryota</taxon>
        <taxon>Metazoa</taxon>
        <taxon>Chordata</taxon>
        <taxon>Craniata</taxon>
        <taxon>Vertebrata</taxon>
        <taxon>Euteleostomi</taxon>
        <taxon>Actinopterygii</taxon>
        <taxon>Neopterygii</taxon>
        <taxon>Teleostei</taxon>
        <taxon>Protacanthopterygii</taxon>
        <taxon>Esociformes</taxon>
        <taxon>Umbridae</taxon>
        <taxon>Dallia</taxon>
    </lineage>
</organism>
<name>A0ACC2GZF3_DALPE</name>
<gene>
    <name evidence="1" type="ORF">DPEC_G00085130</name>
</gene>
<accession>A0ACC2GZF3</accession>
<dbReference type="Proteomes" id="UP001157502">
    <property type="component" value="Chromosome 7"/>
</dbReference>
<comment type="caution">
    <text evidence="1">The sequence shown here is derived from an EMBL/GenBank/DDBJ whole genome shotgun (WGS) entry which is preliminary data.</text>
</comment>
<keyword evidence="2" id="KW-1185">Reference proteome</keyword>
<evidence type="ECO:0000313" key="2">
    <source>
        <dbReference type="Proteomes" id="UP001157502"/>
    </source>
</evidence>
<proteinExistence type="predicted"/>
<protein>
    <submittedName>
        <fullName evidence="1">Uncharacterized protein</fullName>
    </submittedName>
</protein>
<dbReference type="EMBL" id="CM055734">
    <property type="protein sequence ID" value="KAJ8009079.1"/>
    <property type="molecule type" value="Genomic_DNA"/>
</dbReference>
<evidence type="ECO:0000313" key="1">
    <source>
        <dbReference type="EMBL" id="KAJ8009079.1"/>
    </source>
</evidence>
<reference evidence="1" key="1">
    <citation type="submission" date="2021-05" db="EMBL/GenBank/DDBJ databases">
        <authorList>
            <person name="Pan Q."/>
            <person name="Jouanno E."/>
            <person name="Zahm M."/>
            <person name="Klopp C."/>
            <person name="Cabau C."/>
            <person name="Louis A."/>
            <person name="Berthelot C."/>
            <person name="Parey E."/>
            <person name="Roest Crollius H."/>
            <person name="Montfort J."/>
            <person name="Robinson-Rechavi M."/>
            <person name="Bouchez O."/>
            <person name="Lampietro C."/>
            <person name="Lopez Roques C."/>
            <person name="Donnadieu C."/>
            <person name="Postlethwait J."/>
            <person name="Bobe J."/>
            <person name="Dillon D."/>
            <person name="Chandos A."/>
            <person name="von Hippel F."/>
            <person name="Guiguen Y."/>
        </authorList>
    </citation>
    <scope>NUCLEOTIDE SEQUENCE</scope>
    <source>
        <strain evidence="1">YG-Jan2019</strain>
    </source>
</reference>